<evidence type="ECO:0000256" key="1">
    <source>
        <dbReference type="ARBA" id="ARBA00004496"/>
    </source>
</evidence>
<dbReference type="NCBIfam" id="TIGR00046">
    <property type="entry name" value="RsmE family RNA methyltransferase"/>
    <property type="match status" value="1"/>
</dbReference>
<evidence type="ECO:0000256" key="7">
    <source>
        <dbReference type="ARBA" id="ARBA00022691"/>
    </source>
</evidence>
<feature type="domain" description="Ribosomal RNA small subunit methyltransferase E PUA-like" evidence="12">
    <location>
        <begin position="19"/>
        <end position="60"/>
    </location>
</feature>
<dbReference type="InterPro" id="IPR006700">
    <property type="entry name" value="RsmE"/>
</dbReference>
<keyword evidence="6 10" id="KW-0808">Transferase</keyword>
<dbReference type="PANTHER" id="PTHR30027:SF3">
    <property type="entry name" value="16S RRNA (URACIL(1498)-N(3))-METHYLTRANSFERASE"/>
    <property type="match status" value="1"/>
</dbReference>
<comment type="catalytic activity">
    <reaction evidence="9 10">
        <text>uridine(1498) in 16S rRNA + S-adenosyl-L-methionine = N(3)-methyluridine(1498) in 16S rRNA + S-adenosyl-L-homocysteine + H(+)</text>
        <dbReference type="Rhea" id="RHEA:42920"/>
        <dbReference type="Rhea" id="RHEA-COMP:10283"/>
        <dbReference type="Rhea" id="RHEA-COMP:10284"/>
        <dbReference type="ChEBI" id="CHEBI:15378"/>
        <dbReference type="ChEBI" id="CHEBI:57856"/>
        <dbReference type="ChEBI" id="CHEBI:59789"/>
        <dbReference type="ChEBI" id="CHEBI:65315"/>
        <dbReference type="ChEBI" id="CHEBI:74502"/>
        <dbReference type="EC" id="2.1.1.193"/>
    </reaction>
</comment>
<gene>
    <name evidence="13" type="ORF">HPS54_03720</name>
</gene>
<dbReference type="Gene3D" id="3.40.1280.10">
    <property type="match status" value="1"/>
</dbReference>
<protein>
    <recommendedName>
        <fullName evidence="10">Ribosomal RNA small subunit methyltransferase E</fullName>
        <ecNumber evidence="10">2.1.1.193</ecNumber>
    </recommendedName>
</protein>
<evidence type="ECO:0000313" key="13">
    <source>
        <dbReference type="EMBL" id="NPE24632.1"/>
    </source>
</evidence>
<dbReference type="Gene3D" id="2.40.240.20">
    <property type="entry name" value="Hypothetical PUA domain-like, domain 1"/>
    <property type="match status" value="1"/>
</dbReference>
<dbReference type="GO" id="GO:0032259">
    <property type="term" value="P:methylation"/>
    <property type="evidence" value="ECO:0007669"/>
    <property type="project" value="UniProtKB-KW"/>
</dbReference>
<evidence type="ECO:0000256" key="4">
    <source>
        <dbReference type="ARBA" id="ARBA00022552"/>
    </source>
</evidence>
<dbReference type="Proteomes" id="UP000820977">
    <property type="component" value="Unassembled WGS sequence"/>
</dbReference>
<dbReference type="PANTHER" id="PTHR30027">
    <property type="entry name" value="RIBOSOMAL RNA SMALL SUBUNIT METHYLTRANSFERASE E"/>
    <property type="match status" value="1"/>
</dbReference>
<evidence type="ECO:0000313" key="14">
    <source>
        <dbReference type="Proteomes" id="UP000820977"/>
    </source>
</evidence>
<dbReference type="CDD" id="cd18084">
    <property type="entry name" value="RsmE-like"/>
    <property type="match status" value="1"/>
</dbReference>
<dbReference type="InterPro" id="IPR029026">
    <property type="entry name" value="tRNA_m1G_MTases_N"/>
</dbReference>
<keyword evidence="7 10" id="KW-0949">S-adenosyl-L-methionine</keyword>
<dbReference type="InterPro" id="IPR029028">
    <property type="entry name" value="Alpha/beta_knot_MTases"/>
</dbReference>
<evidence type="ECO:0000256" key="3">
    <source>
        <dbReference type="ARBA" id="ARBA00022490"/>
    </source>
</evidence>
<dbReference type="PIRSF" id="PIRSF015601">
    <property type="entry name" value="MTase_slr0722"/>
    <property type="match status" value="1"/>
</dbReference>
<dbReference type="InterPro" id="IPR046887">
    <property type="entry name" value="RsmE_PUA-like"/>
</dbReference>
<dbReference type="Pfam" id="PF04452">
    <property type="entry name" value="Methyltrans_RNA"/>
    <property type="match status" value="1"/>
</dbReference>
<dbReference type="NCBIfam" id="NF008702">
    <property type="entry name" value="PRK11713.6-1"/>
    <property type="match status" value="1"/>
</dbReference>
<dbReference type="InterPro" id="IPR015947">
    <property type="entry name" value="PUA-like_sf"/>
</dbReference>
<evidence type="ECO:0000256" key="2">
    <source>
        <dbReference type="ARBA" id="ARBA00005528"/>
    </source>
</evidence>
<proteinExistence type="inferred from homology"/>
<accession>A0ABX2B0R8</accession>
<evidence type="ECO:0000256" key="10">
    <source>
        <dbReference type="PIRNR" id="PIRNR015601"/>
    </source>
</evidence>
<dbReference type="EC" id="2.1.1.193" evidence="10"/>
<comment type="similarity">
    <text evidence="2 10">Belongs to the RNA methyltransferase RsmE family.</text>
</comment>
<keyword evidence="3 10" id="KW-0963">Cytoplasm</keyword>
<evidence type="ECO:0000256" key="9">
    <source>
        <dbReference type="ARBA" id="ARBA00047944"/>
    </source>
</evidence>
<organism evidence="13 14">
    <name type="scientific">Xylanibacter caecicola</name>
    <dbReference type="NCBI Taxonomy" id="2736294"/>
    <lineage>
        <taxon>Bacteria</taxon>
        <taxon>Pseudomonadati</taxon>
        <taxon>Bacteroidota</taxon>
        <taxon>Bacteroidia</taxon>
        <taxon>Bacteroidales</taxon>
        <taxon>Prevotellaceae</taxon>
        <taxon>Xylanibacter</taxon>
    </lineage>
</organism>
<name>A0ABX2B0R8_9BACT</name>
<keyword evidence="14" id="KW-1185">Reference proteome</keyword>
<comment type="function">
    <text evidence="8 10">Specifically methylates the N3 position of the uracil ring of uridine 1498 (m3U1498) in 16S rRNA. Acts on the fully assembled 30S ribosomal subunit.</text>
</comment>
<dbReference type="RefSeq" id="WP_172344130.1">
    <property type="nucleotide sequence ID" value="NZ_CATEIB010000043.1"/>
</dbReference>
<evidence type="ECO:0000259" key="12">
    <source>
        <dbReference type="Pfam" id="PF20260"/>
    </source>
</evidence>
<evidence type="ECO:0000256" key="6">
    <source>
        <dbReference type="ARBA" id="ARBA00022679"/>
    </source>
</evidence>
<dbReference type="SUPFAM" id="SSF75217">
    <property type="entry name" value="alpha/beta knot"/>
    <property type="match status" value="1"/>
</dbReference>
<keyword evidence="5 10" id="KW-0489">Methyltransferase</keyword>
<dbReference type="GO" id="GO:0008168">
    <property type="term" value="F:methyltransferase activity"/>
    <property type="evidence" value="ECO:0007669"/>
    <property type="project" value="UniProtKB-KW"/>
</dbReference>
<evidence type="ECO:0000256" key="5">
    <source>
        <dbReference type="ARBA" id="ARBA00022603"/>
    </source>
</evidence>
<comment type="caution">
    <text evidence="13">The sequence shown here is derived from an EMBL/GenBank/DDBJ whole genome shotgun (WGS) entry which is preliminary data.</text>
</comment>
<feature type="domain" description="Ribosomal RNA small subunit methyltransferase E methyltransferase" evidence="11">
    <location>
        <begin position="77"/>
        <end position="234"/>
    </location>
</feature>
<dbReference type="InterPro" id="IPR046886">
    <property type="entry name" value="RsmE_MTase_dom"/>
</dbReference>
<keyword evidence="4 10" id="KW-0698">rRNA processing</keyword>
<evidence type="ECO:0000256" key="8">
    <source>
        <dbReference type="ARBA" id="ARBA00025699"/>
    </source>
</evidence>
<sequence length="241" mass="27395">MKEARYFFVPDAGQCTELPPDEAVHALRVLRLQSGDEMFLMDGAGSFYRAEVAETSGKRCAYVILEEMPQHRVWAGHIHVAMAPTKVMDRVEWFAEKATEVGVDELSFLNCRFSERRVMREDRIEKIVVSAAKQSRKPWMPVVNAMTAFADFIKEPRRGRKFIAHCYGEFERKDLFNELQNVERDADVTVLIGPEGDFSADEVRMAEDCGYESVTLGESRLRTETAALGAAMMMQLVKRNG</sequence>
<dbReference type="Pfam" id="PF20260">
    <property type="entry name" value="PUA_4"/>
    <property type="match status" value="1"/>
</dbReference>
<reference evidence="13 14" key="1">
    <citation type="submission" date="2020-05" db="EMBL/GenBank/DDBJ databases">
        <title>Distinct polysaccharide utilization as determinants for interspecies competition between intestinal Prevotella spp.</title>
        <authorList>
            <person name="Galvez E.J.C."/>
            <person name="Iljazovic A."/>
            <person name="Strowig T."/>
        </authorList>
    </citation>
    <scope>NUCLEOTIDE SEQUENCE [LARGE SCALE GENOMIC DNA]</scope>
    <source>
        <strain evidence="13 14">PCHR</strain>
    </source>
</reference>
<comment type="subcellular location">
    <subcellularLocation>
        <location evidence="1 10">Cytoplasm</location>
    </subcellularLocation>
</comment>
<dbReference type="EMBL" id="JABKKJ010000004">
    <property type="protein sequence ID" value="NPE24632.1"/>
    <property type="molecule type" value="Genomic_DNA"/>
</dbReference>
<evidence type="ECO:0000259" key="11">
    <source>
        <dbReference type="Pfam" id="PF04452"/>
    </source>
</evidence>
<dbReference type="SUPFAM" id="SSF88697">
    <property type="entry name" value="PUA domain-like"/>
    <property type="match status" value="1"/>
</dbReference>